<evidence type="ECO:0000256" key="6">
    <source>
        <dbReference type="SAM" id="MobiDB-lite"/>
    </source>
</evidence>
<evidence type="ECO:0000313" key="7">
    <source>
        <dbReference type="EMBL" id="VEN42772.1"/>
    </source>
</evidence>
<keyword evidence="5" id="KW-0067">ATP-binding</keyword>
<dbReference type="SUPFAM" id="SSF56112">
    <property type="entry name" value="Protein kinase-like (PK-like)"/>
    <property type="match status" value="1"/>
</dbReference>
<dbReference type="InterPro" id="IPR011009">
    <property type="entry name" value="Kinase-like_dom_sf"/>
</dbReference>
<name>A0A653C4I3_CALMS</name>
<dbReference type="GO" id="GO:0005737">
    <property type="term" value="C:cytoplasm"/>
    <property type="evidence" value="ECO:0007669"/>
    <property type="project" value="TreeGrafter"/>
</dbReference>
<evidence type="ECO:0000313" key="8">
    <source>
        <dbReference type="Proteomes" id="UP000410492"/>
    </source>
</evidence>
<reference evidence="7 8" key="1">
    <citation type="submission" date="2019-01" db="EMBL/GenBank/DDBJ databases">
        <authorList>
            <person name="Sayadi A."/>
        </authorList>
    </citation>
    <scope>NUCLEOTIDE SEQUENCE [LARGE SCALE GENOMIC DNA]</scope>
</reference>
<keyword evidence="3" id="KW-0547">Nucleotide-binding</keyword>
<dbReference type="Gene3D" id="1.10.510.10">
    <property type="entry name" value="Transferase(Phosphotransferase) domain 1"/>
    <property type="match status" value="1"/>
</dbReference>
<dbReference type="OrthoDB" id="20134at2759"/>
<keyword evidence="4" id="KW-0418">Kinase</keyword>
<accession>A0A653C4I3</accession>
<evidence type="ECO:0000256" key="3">
    <source>
        <dbReference type="ARBA" id="ARBA00022741"/>
    </source>
</evidence>
<dbReference type="PANTHER" id="PTHR46485:SF5">
    <property type="entry name" value="CENTER DIVIDER, ISOFORM A"/>
    <property type="match status" value="1"/>
</dbReference>
<dbReference type="InterPro" id="IPR050940">
    <property type="entry name" value="Actin_reg-Ser/Thr_kinase"/>
</dbReference>
<dbReference type="AlphaFoldDB" id="A0A653C4I3"/>
<protein>
    <recommendedName>
        <fullName evidence="9">Protein kinase domain-containing protein</fullName>
    </recommendedName>
</protein>
<dbReference type="GO" id="GO:0030036">
    <property type="term" value="P:actin cytoskeleton organization"/>
    <property type="evidence" value="ECO:0007669"/>
    <property type="project" value="TreeGrafter"/>
</dbReference>
<evidence type="ECO:0000256" key="2">
    <source>
        <dbReference type="ARBA" id="ARBA00022679"/>
    </source>
</evidence>
<evidence type="ECO:0008006" key="9">
    <source>
        <dbReference type="Google" id="ProtNLM"/>
    </source>
</evidence>
<dbReference type="GO" id="GO:0005634">
    <property type="term" value="C:nucleus"/>
    <property type="evidence" value="ECO:0007669"/>
    <property type="project" value="TreeGrafter"/>
</dbReference>
<dbReference type="Proteomes" id="UP000410492">
    <property type="component" value="Unassembled WGS sequence"/>
</dbReference>
<dbReference type="PANTHER" id="PTHR46485">
    <property type="entry name" value="LIM DOMAIN KINASE 1"/>
    <property type="match status" value="1"/>
</dbReference>
<gene>
    <name evidence="7" type="ORF">CALMAC_LOCUS6142</name>
</gene>
<evidence type="ECO:0000256" key="4">
    <source>
        <dbReference type="ARBA" id="ARBA00022777"/>
    </source>
</evidence>
<sequence>MSPEGLNGRRYDQRSDVFSYGIVLCELIARVDADPDYLPRTDNFGLDYLAFTELCGPNVRWPKCWQTWTRQPTNSFAPKLPHAQLPGAKSNWLTSTAPSGRPITERSTTDGLSVKTSPCGMVLARLWATSHRVVKCRPFSSVCTKIVVRFDPMQHRRANSDRDGSRTAEVVRVRFHPVRASRGNLGSRRAAVEEERQLRVRLLFVRTAVSSLRSLDELEPAELHALCKRASSIYTDSSEDISSLTSTDWPPDLQPNISTIVDYFERKGATLRHPGGVRAGLQLSSRIAALRRSLERHNQGASSSGTLPGQRPKCTSRLVICEGAVRSKLPLFDKKP</sequence>
<evidence type="ECO:0000256" key="5">
    <source>
        <dbReference type="ARBA" id="ARBA00022840"/>
    </source>
</evidence>
<dbReference type="EMBL" id="CAACVG010006960">
    <property type="protein sequence ID" value="VEN42772.1"/>
    <property type="molecule type" value="Genomic_DNA"/>
</dbReference>
<keyword evidence="1" id="KW-0723">Serine/threonine-protein kinase</keyword>
<keyword evidence="8" id="KW-1185">Reference proteome</keyword>
<dbReference type="GO" id="GO:0004674">
    <property type="term" value="F:protein serine/threonine kinase activity"/>
    <property type="evidence" value="ECO:0007669"/>
    <property type="project" value="UniProtKB-KW"/>
</dbReference>
<dbReference type="GO" id="GO:0005524">
    <property type="term" value="F:ATP binding"/>
    <property type="evidence" value="ECO:0007669"/>
    <property type="project" value="UniProtKB-KW"/>
</dbReference>
<organism evidence="7 8">
    <name type="scientific">Callosobruchus maculatus</name>
    <name type="common">Southern cowpea weevil</name>
    <name type="synonym">Pulse bruchid</name>
    <dbReference type="NCBI Taxonomy" id="64391"/>
    <lineage>
        <taxon>Eukaryota</taxon>
        <taxon>Metazoa</taxon>
        <taxon>Ecdysozoa</taxon>
        <taxon>Arthropoda</taxon>
        <taxon>Hexapoda</taxon>
        <taxon>Insecta</taxon>
        <taxon>Pterygota</taxon>
        <taxon>Neoptera</taxon>
        <taxon>Endopterygota</taxon>
        <taxon>Coleoptera</taxon>
        <taxon>Polyphaga</taxon>
        <taxon>Cucujiformia</taxon>
        <taxon>Chrysomeloidea</taxon>
        <taxon>Chrysomelidae</taxon>
        <taxon>Bruchinae</taxon>
        <taxon>Bruchini</taxon>
        <taxon>Callosobruchus</taxon>
    </lineage>
</organism>
<proteinExistence type="predicted"/>
<keyword evidence="2" id="KW-0808">Transferase</keyword>
<feature type="region of interest" description="Disordered" evidence="6">
    <location>
        <begin position="87"/>
        <end position="111"/>
    </location>
</feature>
<evidence type="ECO:0000256" key="1">
    <source>
        <dbReference type="ARBA" id="ARBA00022527"/>
    </source>
</evidence>